<proteinExistence type="predicted"/>
<dbReference type="RefSeq" id="WP_274373935.1">
    <property type="nucleotide sequence ID" value="NZ_CP072943.1"/>
</dbReference>
<evidence type="ECO:0000259" key="1">
    <source>
        <dbReference type="Pfam" id="PF04016"/>
    </source>
</evidence>
<dbReference type="EMBL" id="CP072943">
    <property type="protein sequence ID" value="QTX32685.1"/>
    <property type="molecule type" value="Genomic_DNA"/>
</dbReference>
<gene>
    <name evidence="2" type="ORF">KAR29_01715</name>
</gene>
<dbReference type="KEGG" id="aram:KAR29_01715"/>
<sequence length="251" mass="27108">MTSSMKRFRQKVIALVEERELDRNETVEIRPLGVAEAIGDPAPWHDYPLMEGKEKLIEARYGDGRGQAFTSTPAGWQGTLGDLLDIEPTSDRNRALFVAAANAIGRRLGRVRSTIHCHDAATGRCAEAMAEEAARRLSPGGKVALVGYQPGFVHALSERLGPEKLLVVDLDPERIGKVEAGVTILDGRTELNRLAAEGEWGLATGSTLVNDSLDGTIAAFAARGKPVVFFGTTIAFAACLLHLERLCFEAE</sequence>
<organism evidence="2 3">
    <name type="scientific">Aminithiophilus ramosus</name>
    <dbReference type="NCBI Taxonomy" id="3029084"/>
    <lineage>
        <taxon>Bacteria</taxon>
        <taxon>Thermotogati</taxon>
        <taxon>Synergistota</taxon>
        <taxon>Synergistia</taxon>
        <taxon>Synergistales</taxon>
        <taxon>Aminithiophilaceae</taxon>
        <taxon>Aminithiophilus</taxon>
    </lineage>
</organism>
<evidence type="ECO:0000313" key="3">
    <source>
        <dbReference type="Proteomes" id="UP000671879"/>
    </source>
</evidence>
<dbReference type="Pfam" id="PF04016">
    <property type="entry name" value="DUF364"/>
    <property type="match status" value="1"/>
</dbReference>
<dbReference type="Gene3D" id="3.40.50.11590">
    <property type="match status" value="1"/>
</dbReference>
<name>A0A9Q7A8Q4_9BACT</name>
<dbReference type="AlphaFoldDB" id="A0A9Q7A8Q4"/>
<dbReference type="Proteomes" id="UP000671879">
    <property type="component" value="Chromosome"/>
</dbReference>
<reference evidence="3" key="1">
    <citation type="submission" date="2021-04" db="EMBL/GenBank/DDBJ databases">
        <title>A novel Synergistetes isolate from a pyrite-forming mixed culture.</title>
        <authorList>
            <person name="Bunk B."/>
            <person name="Sproer C."/>
            <person name="Spring S."/>
            <person name="Pester M."/>
        </authorList>
    </citation>
    <scope>NUCLEOTIDE SEQUENCE [LARGE SCALE GENOMIC DNA]</scope>
    <source>
        <strain evidence="3">J.5.4.2-T.3.5.2</strain>
    </source>
</reference>
<dbReference type="SUPFAM" id="SSF159713">
    <property type="entry name" value="Dhaf3308-like"/>
    <property type="match status" value="1"/>
</dbReference>
<feature type="domain" description="Putative heavy-metal chelation" evidence="1">
    <location>
        <begin position="135"/>
        <end position="240"/>
    </location>
</feature>
<evidence type="ECO:0000313" key="2">
    <source>
        <dbReference type="EMBL" id="QTX32685.1"/>
    </source>
</evidence>
<protein>
    <recommendedName>
        <fullName evidence="1">Putative heavy-metal chelation domain-containing protein</fullName>
    </recommendedName>
</protein>
<accession>A0A9Q7A8Q4</accession>
<dbReference type="InterPro" id="IPR007161">
    <property type="entry name" value="DUF364"/>
</dbReference>
<keyword evidence="3" id="KW-1185">Reference proteome</keyword>